<dbReference type="Gene3D" id="3.10.250.10">
    <property type="entry name" value="SRCR-like domain"/>
    <property type="match status" value="2"/>
</dbReference>
<dbReference type="SMART" id="SM00409">
    <property type="entry name" value="IG"/>
    <property type="match status" value="4"/>
</dbReference>
<evidence type="ECO:0000256" key="1">
    <source>
        <dbReference type="ARBA" id="ARBA00023157"/>
    </source>
</evidence>
<evidence type="ECO:0000259" key="5">
    <source>
        <dbReference type="PROSITE" id="PS50835"/>
    </source>
</evidence>
<dbReference type="AlphaFoldDB" id="A0A4W3GG94"/>
<reference evidence="6" key="4">
    <citation type="submission" date="2025-08" db="UniProtKB">
        <authorList>
            <consortium name="Ensembl"/>
        </authorList>
    </citation>
    <scope>IDENTIFICATION</scope>
</reference>
<keyword evidence="1 2" id="KW-1015">Disulfide bond</keyword>
<dbReference type="InterPro" id="IPR007110">
    <property type="entry name" value="Ig-like_dom"/>
</dbReference>
<dbReference type="SMART" id="SM00408">
    <property type="entry name" value="IGc2"/>
    <property type="match status" value="3"/>
</dbReference>
<dbReference type="InterPro" id="IPR003598">
    <property type="entry name" value="Ig_sub2"/>
</dbReference>
<dbReference type="InterPro" id="IPR036179">
    <property type="entry name" value="Ig-like_dom_sf"/>
</dbReference>
<reference evidence="7" key="3">
    <citation type="journal article" date="2014" name="Nature">
        <title>Elephant shark genome provides unique insights into gnathostome evolution.</title>
        <authorList>
            <consortium name="International Elephant Shark Genome Sequencing Consortium"/>
            <person name="Venkatesh B."/>
            <person name="Lee A.P."/>
            <person name="Ravi V."/>
            <person name="Maurya A.K."/>
            <person name="Lian M.M."/>
            <person name="Swann J.B."/>
            <person name="Ohta Y."/>
            <person name="Flajnik M.F."/>
            <person name="Sutoh Y."/>
            <person name="Kasahara M."/>
            <person name="Hoon S."/>
            <person name="Gangu V."/>
            <person name="Roy S.W."/>
            <person name="Irimia M."/>
            <person name="Korzh V."/>
            <person name="Kondrychyn I."/>
            <person name="Lim Z.W."/>
            <person name="Tay B.H."/>
            <person name="Tohari S."/>
            <person name="Kong K.W."/>
            <person name="Ho S."/>
            <person name="Lorente-Galdos B."/>
            <person name="Quilez J."/>
            <person name="Marques-Bonet T."/>
            <person name="Raney B.J."/>
            <person name="Ingham P.W."/>
            <person name="Tay A."/>
            <person name="Hillier L.W."/>
            <person name="Minx P."/>
            <person name="Boehm T."/>
            <person name="Wilson R.K."/>
            <person name="Brenner S."/>
            <person name="Warren W.C."/>
        </authorList>
    </citation>
    <scope>NUCLEOTIDE SEQUENCE [LARGE SCALE GENOMIC DNA]</scope>
</reference>
<reference evidence="6" key="5">
    <citation type="submission" date="2025-09" db="UniProtKB">
        <authorList>
            <consortium name="Ensembl"/>
        </authorList>
    </citation>
    <scope>IDENTIFICATION</scope>
</reference>
<dbReference type="Pfam" id="PF17737">
    <property type="entry name" value="Ig_C19orf38"/>
    <property type="match status" value="2"/>
</dbReference>
<dbReference type="Gene3D" id="2.60.40.10">
    <property type="entry name" value="Immunoglobulins"/>
    <property type="match status" value="4"/>
</dbReference>
<protein>
    <submittedName>
        <fullName evidence="6">Alpha-1B-glycoprotein-like</fullName>
    </submittedName>
</protein>
<dbReference type="GO" id="GO:0005615">
    <property type="term" value="C:extracellular space"/>
    <property type="evidence" value="ECO:0007669"/>
    <property type="project" value="TreeGrafter"/>
</dbReference>
<evidence type="ECO:0000259" key="4">
    <source>
        <dbReference type="PROSITE" id="PS50287"/>
    </source>
</evidence>
<dbReference type="OMA" id="YWCNYST"/>
<dbReference type="GO" id="GO:0004720">
    <property type="term" value="F:protein-lysine 6-oxidase activity"/>
    <property type="evidence" value="ECO:0007669"/>
    <property type="project" value="TreeGrafter"/>
</dbReference>
<feature type="domain" description="SRCR" evidence="4">
    <location>
        <begin position="110"/>
        <end position="215"/>
    </location>
</feature>
<dbReference type="InterPro" id="IPR050912">
    <property type="entry name" value="LOX-like_protein"/>
</dbReference>
<dbReference type="SUPFAM" id="SSF56487">
    <property type="entry name" value="SRCR-like"/>
    <property type="match status" value="2"/>
</dbReference>
<organism evidence="6 7">
    <name type="scientific">Callorhinchus milii</name>
    <name type="common">Ghost shark</name>
    <dbReference type="NCBI Taxonomy" id="7868"/>
    <lineage>
        <taxon>Eukaryota</taxon>
        <taxon>Metazoa</taxon>
        <taxon>Chordata</taxon>
        <taxon>Craniata</taxon>
        <taxon>Vertebrata</taxon>
        <taxon>Chondrichthyes</taxon>
        <taxon>Holocephali</taxon>
        <taxon>Chimaeriformes</taxon>
        <taxon>Callorhinchidae</taxon>
        <taxon>Callorhinchus</taxon>
    </lineage>
</organism>
<feature type="disulfide bond" evidence="2">
    <location>
        <begin position="75"/>
        <end position="85"/>
    </location>
</feature>
<dbReference type="Ensembl" id="ENSCMIT00000002505.1">
    <property type="protein sequence ID" value="ENSCMIP00000002418.1"/>
    <property type="gene ID" value="ENSCMIG00000001433.1"/>
</dbReference>
<dbReference type="InterPro" id="IPR013783">
    <property type="entry name" value="Ig-like_fold"/>
</dbReference>
<reference evidence="7" key="1">
    <citation type="journal article" date="2006" name="Science">
        <title>Ancient noncoding elements conserved in the human genome.</title>
        <authorList>
            <person name="Venkatesh B."/>
            <person name="Kirkness E.F."/>
            <person name="Loh Y.H."/>
            <person name="Halpern A.L."/>
            <person name="Lee A.P."/>
            <person name="Johnson J."/>
            <person name="Dandona N."/>
            <person name="Viswanathan L.D."/>
            <person name="Tay A."/>
            <person name="Venter J.C."/>
            <person name="Strausberg R.L."/>
            <person name="Brenner S."/>
        </authorList>
    </citation>
    <scope>NUCLEOTIDE SEQUENCE [LARGE SCALE GENOMIC DNA]</scope>
</reference>
<feature type="domain" description="Ig-like" evidence="5">
    <location>
        <begin position="413"/>
        <end position="500"/>
    </location>
</feature>
<feature type="disulfide bond" evidence="2">
    <location>
        <begin position="153"/>
        <end position="214"/>
    </location>
</feature>
<dbReference type="Pfam" id="PF13895">
    <property type="entry name" value="Ig_2"/>
    <property type="match status" value="1"/>
</dbReference>
<dbReference type="InterPro" id="IPR041066">
    <property type="entry name" value="C19orf38_Ig"/>
</dbReference>
<keyword evidence="3" id="KW-0472">Membrane</keyword>
<evidence type="ECO:0000256" key="3">
    <source>
        <dbReference type="SAM" id="Phobius"/>
    </source>
</evidence>
<keyword evidence="3" id="KW-0812">Transmembrane</keyword>
<dbReference type="GO" id="GO:0016020">
    <property type="term" value="C:membrane"/>
    <property type="evidence" value="ECO:0007669"/>
    <property type="project" value="InterPro"/>
</dbReference>
<dbReference type="FunFam" id="3.10.250.10:FF:000002">
    <property type="entry name" value="Scavenger receptor cysteine-rich type 1 protein M130"/>
    <property type="match status" value="2"/>
</dbReference>
<dbReference type="InterPro" id="IPR001190">
    <property type="entry name" value="SRCR"/>
</dbReference>
<keyword evidence="3" id="KW-1133">Transmembrane helix</keyword>
<name>A0A4W3GG94_CALMI</name>
<dbReference type="InParanoid" id="A0A4W3GG94"/>
<keyword evidence="7" id="KW-1185">Reference proteome</keyword>
<dbReference type="PROSITE" id="PS50287">
    <property type="entry name" value="SRCR_2"/>
    <property type="match status" value="2"/>
</dbReference>
<accession>A0A4W3GG94</accession>
<dbReference type="PANTHER" id="PTHR45817:SF9">
    <property type="entry name" value="SRCR DOMAIN-CONTAINING PROTEIN"/>
    <property type="match status" value="1"/>
</dbReference>
<evidence type="ECO:0000313" key="7">
    <source>
        <dbReference type="Proteomes" id="UP000314986"/>
    </source>
</evidence>
<dbReference type="GeneTree" id="ENSGT00950000183145"/>
<dbReference type="Proteomes" id="UP000314986">
    <property type="component" value="Unassembled WGS sequence"/>
</dbReference>
<dbReference type="Pfam" id="PF00530">
    <property type="entry name" value="SRCR"/>
    <property type="match status" value="2"/>
</dbReference>
<sequence length="666" mass="72652">MTVRLVNGGSSCVGTVQVYHDGQWGTVDGSGDYGWDMKAAAVVCKELGCGVALSAPGGAHFGVGSGPVVTYDVRCRGMESTLRSCQSKPWGHRYWLSHSYDVGVFCSEGVRLVNGRSPCAGTVEVYHRGQWGTVQSSGYYGQSWDMKAAAVVCKELGCGAALSAPGGAHFGRGSGPIVTYAVRCRGSESTLRECPSDPWGRYYWTHQNDAGVSCSDPLAKPIISLTPDYRVFVRGESAQISCSGNYPGSKFSLYSSDKFITSQTAPENKKTATFTLSEISAGIYWCNYSTYMGGREFVSPDSEEVHISVWVSGPLKKPIISLTSGYRVFVSGESAQISCSGNYPGSKFSLYRSDKFITSQPVPENKKTATFTLSEISAGTYWCNYSTHMGGREFISPDSEQVRISVWDPLQKPKVSLNPDFQEFARGDSVEISCSGNYPGSNFSLHGDGELLTSQAVPENNKTATFTSMEISAGNYTCKYTKVIDGREFTSPESEAAGISVIDPLQKPNISLKPDTQVFARGERAEISCTGNYPGSNFTLYRNGEFIISQTATENTYTATFTPSEITAGNYTCIYATYTDRRQFTSPESERLGIPVRVNLTWLHIEGLVAGVVTAIVITVFILGFCANKRRKQKSQREERSVLFSSIPCSLQSFQRKWCPHCSSLY</sequence>
<dbReference type="SMART" id="SM00202">
    <property type="entry name" value="SR"/>
    <property type="match status" value="2"/>
</dbReference>
<feature type="disulfide bond" evidence="2">
    <location>
        <begin position="184"/>
        <end position="194"/>
    </location>
</feature>
<feature type="transmembrane region" description="Helical" evidence="3">
    <location>
        <begin position="607"/>
        <end position="627"/>
    </location>
</feature>
<dbReference type="PROSITE" id="PS50835">
    <property type="entry name" value="IG_LIKE"/>
    <property type="match status" value="2"/>
</dbReference>
<dbReference type="PANTHER" id="PTHR45817">
    <property type="entry name" value="LYSYL OXIDASE-LIKE-RELATED"/>
    <property type="match status" value="1"/>
</dbReference>
<dbReference type="InterPro" id="IPR036772">
    <property type="entry name" value="SRCR-like_dom_sf"/>
</dbReference>
<dbReference type="SUPFAM" id="SSF48726">
    <property type="entry name" value="Immunoglobulin"/>
    <property type="match status" value="4"/>
</dbReference>
<feature type="domain" description="Ig-like" evidence="5">
    <location>
        <begin position="508"/>
        <end position="585"/>
    </location>
</feature>
<evidence type="ECO:0000313" key="6">
    <source>
        <dbReference type="Ensembl" id="ENSCMIP00000002418.1"/>
    </source>
</evidence>
<proteinExistence type="predicted"/>
<reference evidence="7" key="2">
    <citation type="journal article" date="2007" name="PLoS Biol.">
        <title>Survey sequencing and comparative analysis of the elephant shark (Callorhinchus milii) genome.</title>
        <authorList>
            <person name="Venkatesh B."/>
            <person name="Kirkness E.F."/>
            <person name="Loh Y.H."/>
            <person name="Halpern A.L."/>
            <person name="Lee A.P."/>
            <person name="Johnson J."/>
            <person name="Dandona N."/>
            <person name="Viswanathan L.D."/>
            <person name="Tay A."/>
            <person name="Venter J.C."/>
            <person name="Strausberg R.L."/>
            <person name="Brenner S."/>
        </authorList>
    </citation>
    <scope>NUCLEOTIDE SEQUENCE [LARGE SCALE GENOMIC DNA]</scope>
</reference>
<dbReference type="PRINTS" id="PR00258">
    <property type="entry name" value="SPERACTRCPTR"/>
</dbReference>
<dbReference type="InterPro" id="IPR003599">
    <property type="entry name" value="Ig_sub"/>
</dbReference>
<comment type="caution">
    <text evidence="2">Lacks conserved residue(s) required for the propagation of feature annotation.</text>
</comment>
<feature type="domain" description="SRCR" evidence="4">
    <location>
        <begin position="3"/>
        <end position="107"/>
    </location>
</feature>
<evidence type="ECO:0000256" key="2">
    <source>
        <dbReference type="PROSITE-ProRule" id="PRU00196"/>
    </source>
</evidence>